<gene>
    <name evidence="2" type="ORF">LX32DRAFT_40361</name>
</gene>
<sequence>MLPTTKLVKKNRVDGDHIPAESKERTGLVTPCDSMPIQQHQMPAGMGFSNQPTGQQNHIKEACLAMIKESAGLNQVSCLLERGRKTLSMLERLGFWEYGNGQCYGHISNRSTVWVIYKMILHHAVIITNMWDVGFVRRHLSKSSARCLPLSWLKLRTFPLDLNLPWNPRRDHEAPKLPPLLLYRCHASASPFASKTIVTRQGDSPVLRHQWDCPRCRPATSLFVRMSPVLPRPRPVPFVSNNRLVRCLVVLFQSQSPRWSLWPVVCHCSDSKRCEIRHI</sequence>
<feature type="compositionally biased region" description="Basic and acidic residues" evidence="1">
    <location>
        <begin position="11"/>
        <end position="20"/>
    </location>
</feature>
<comment type="caution">
    <text evidence="2">The sequence shown here is derived from an EMBL/GenBank/DDBJ whole genome shotgun (WGS) entry which is preliminary data.</text>
</comment>
<dbReference type="Proteomes" id="UP001232148">
    <property type="component" value="Unassembled WGS sequence"/>
</dbReference>
<organism evidence="2 3">
    <name type="scientific">Colletotrichum zoysiae</name>
    <dbReference type="NCBI Taxonomy" id="1216348"/>
    <lineage>
        <taxon>Eukaryota</taxon>
        <taxon>Fungi</taxon>
        <taxon>Dikarya</taxon>
        <taxon>Ascomycota</taxon>
        <taxon>Pezizomycotina</taxon>
        <taxon>Sordariomycetes</taxon>
        <taxon>Hypocreomycetidae</taxon>
        <taxon>Glomerellales</taxon>
        <taxon>Glomerellaceae</taxon>
        <taxon>Colletotrichum</taxon>
        <taxon>Colletotrichum graminicola species complex</taxon>
    </lineage>
</organism>
<dbReference type="AlphaFoldDB" id="A0AAD9HBC5"/>
<evidence type="ECO:0000313" key="2">
    <source>
        <dbReference type="EMBL" id="KAK2025910.1"/>
    </source>
</evidence>
<reference evidence="2" key="1">
    <citation type="submission" date="2021-06" db="EMBL/GenBank/DDBJ databases">
        <title>Comparative genomics, transcriptomics and evolutionary studies reveal genomic signatures of adaptation to plant cell wall in hemibiotrophic fungi.</title>
        <authorList>
            <consortium name="DOE Joint Genome Institute"/>
            <person name="Baroncelli R."/>
            <person name="Diaz J.F."/>
            <person name="Benocci T."/>
            <person name="Peng M."/>
            <person name="Battaglia E."/>
            <person name="Haridas S."/>
            <person name="Andreopoulos W."/>
            <person name="Labutti K."/>
            <person name="Pangilinan J."/>
            <person name="Floch G.L."/>
            <person name="Makela M.R."/>
            <person name="Henrissat B."/>
            <person name="Grigoriev I.V."/>
            <person name="Crouch J.A."/>
            <person name="De Vries R.P."/>
            <person name="Sukno S.A."/>
            <person name="Thon M.R."/>
        </authorList>
    </citation>
    <scope>NUCLEOTIDE SEQUENCE</scope>
    <source>
        <strain evidence="2">MAFF235873</strain>
    </source>
</reference>
<keyword evidence="3" id="KW-1185">Reference proteome</keyword>
<evidence type="ECO:0000256" key="1">
    <source>
        <dbReference type="SAM" id="MobiDB-lite"/>
    </source>
</evidence>
<proteinExistence type="predicted"/>
<feature type="region of interest" description="Disordered" evidence="1">
    <location>
        <begin position="1"/>
        <end position="20"/>
    </location>
</feature>
<name>A0AAD9HBC5_9PEZI</name>
<accession>A0AAD9HBC5</accession>
<evidence type="ECO:0000313" key="3">
    <source>
        <dbReference type="Proteomes" id="UP001232148"/>
    </source>
</evidence>
<protein>
    <submittedName>
        <fullName evidence="2">Uncharacterized protein</fullName>
    </submittedName>
</protein>
<dbReference type="EMBL" id="MU842926">
    <property type="protein sequence ID" value="KAK2025910.1"/>
    <property type="molecule type" value="Genomic_DNA"/>
</dbReference>